<proteinExistence type="predicted"/>
<name>A0A1H8JUR9_9BURK</name>
<keyword evidence="2" id="KW-1185">Reference proteome</keyword>
<evidence type="ECO:0000313" key="1">
    <source>
        <dbReference type="EMBL" id="SEN84484.1"/>
    </source>
</evidence>
<accession>A0A1H8JUR9</accession>
<dbReference type="AlphaFoldDB" id="A0A1H8JUR9"/>
<protein>
    <submittedName>
        <fullName evidence="1">Uncharacterized protein</fullName>
    </submittedName>
</protein>
<dbReference type="EMBL" id="FOCW01000008">
    <property type="protein sequence ID" value="SEN84484.1"/>
    <property type="molecule type" value="Genomic_DNA"/>
</dbReference>
<organism evidence="1 2">
    <name type="scientific">Brachymonas denitrificans DSM 15123</name>
    <dbReference type="NCBI Taxonomy" id="1121117"/>
    <lineage>
        <taxon>Bacteria</taxon>
        <taxon>Pseudomonadati</taxon>
        <taxon>Pseudomonadota</taxon>
        <taxon>Betaproteobacteria</taxon>
        <taxon>Burkholderiales</taxon>
        <taxon>Comamonadaceae</taxon>
        <taxon>Brachymonas</taxon>
    </lineage>
</organism>
<gene>
    <name evidence="1" type="ORF">SAMN02745977_02161</name>
</gene>
<reference evidence="1 2" key="1">
    <citation type="submission" date="2016-10" db="EMBL/GenBank/DDBJ databases">
        <authorList>
            <person name="de Groot N.N."/>
        </authorList>
    </citation>
    <scope>NUCLEOTIDE SEQUENCE [LARGE SCALE GENOMIC DNA]</scope>
    <source>
        <strain evidence="1 2">DSM 15123</strain>
    </source>
</reference>
<dbReference type="Proteomes" id="UP000199531">
    <property type="component" value="Unassembled WGS sequence"/>
</dbReference>
<dbReference type="RefSeq" id="WP_143280590.1">
    <property type="nucleotide sequence ID" value="NZ_FOCW01000008.1"/>
</dbReference>
<dbReference type="OrthoDB" id="9125124at2"/>
<dbReference type="STRING" id="1121117.SAMN02745977_02161"/>
<evidence type="ECO:0000313" key="2">
    <source>
        <dbReference type="Proteomes" id="UP000199531"/>
    </source>
</evidence>
<sequence length="297" mass="32933">MSMTVAHALALELSKLKAPVILMHDIARLAWQLCQRQEQGGQALNKAAFARVVRMLQEVGTLQPVAGFSPRSVAALIGRITDDRNALVCTLDPFCFLSHLSAMEFHGLTDRFPEVLYVSSPARQAWAALAQDRMRKSLGADWEAFQAAGLPLLRRLEILRLHRKPVHRYSSTHLGAFRLIKDSPVRVATLGRTFLDMVRAPELCGGMAHVMVCYQQHASGFLRLILDELEQHGTAVERARVGFLLEDVCGLSDTRLDGWAATVRRGGSRKLDASADYAPEFSERWALSINLPLPEGV</sequence>